<keyword evidence="2" id="KW-0813">Transport</keyword>
<evidence type="ECO:0000313" key="8">
    <source>
        <dbReference type="EMBL" id="GFN79942.1"/>
    </source>
</evidence>
<organism evidence="8 9">
    <name type="scientific">Plakobranchus ocellatus</name>
    <dbReference type="NCBI Taxonomy" id="259542"/>
    <lineage>
        <taxon>Eukaryota</taxon>
        <taxon>Metazoa</taxon>
        <taxon>Spiralia</taxon>
        <taxon>Lophotrochozoa</taxon>
        <taxon>Mollusca</taxon>
        <taxon>Gastropoda</taxon>
        <taxon>Heterobranchia</taxon>
        <taxon>Euthyneura</taxon>
        <taxon>Panpulmonata</taxon>
        <taxon>Sacoglossa</taxon>
        <taxon>Placobranchoidea</taxon>
        <taxon>Plakobranchidae</taxon>
        <taxon>Plakobranchus</taxon>
    </lineage>
</organism>
<dbReference type="Pfam" id="PF03600">
    <property type="entry name" value="CitMHS"/>
    <property type="match status" value="1"/>
</dbReference>
<dbReference type="PANTHER" id="PTHR10283">
    <property type="entry name" value="SOLUTE CARRIER FAMILY 13 MEMBER"/>
    <property type="match status" value="1"/>
</dbReference>
<name>A0AAV3YCT2_9GAST</name>
<dbReference type="EMBL" id="BLXT01000748">
    <property type="protein sequence ID" value="GFN79942.1"/>
    <property type="molecule type" value="Genomic_DNA"/>
</dbReference>
<evidence type="ECO:0000313" key="9">
    <source>
        <dbReference type="Proteomes" id="UP000735302"/>
    </source>
</evidence>
<keyword evidence="4 6" id="KW-1133">Transmembrane helix</keyword>
<dbReference type="AlphaFoldDB" id="A0AAV3YCT2"/>
<evidence type="ECO:0000256" key="1">
    <source>
        <dbReference type="ARBA" id="ARBA00004141"/>
    </source>
</evidence>
<sequence>REDDEVYTPVLTWKQVQRKLPWGVIILLGGGFALARGVAVSGLSHWLADKLSSLDYLDKWVLNLVLCLIVAAATEVTSNTATATLLMPIMANLVRAQFCRIWHLASIIYRYANFFVCHFRDTLSDFFEISLRCRDINRATK</sequence>
<evidence type="ECO:0000259" key="7">
    <source>
        <dbReference type="Pfam" id="PF03600"/>
    </source>
</evidence>
<reference evidence="8 9" key="1">
    <citation type="journal article" date="2021" name="Elife">
        <title>Chloroplast acquisition without the gene transfer in kleptoplastic sea slugs, Plakobranchus ocellatus.</title>
        <authorList>
            <person name="Maeda T."/>
            <person name="Takahashi S."/>
            <person name="Yoshida T."/>
            <person name="Shimamura S."/>
            <person name="Takaki Y."/>
            <person name="Nagai Y."/>
            <person name="Toyoda A."/>
            <person name="Suzuki Y."/>
            <person name="Arimoto A."/>
            <person name="Ishii H."/>
            <person name="Satoh N."/>
            <person name="Nishiyama T."/>
            <person name="Hasebe M."/>
            <person name="Maruyama T."/>
            <person name="Minagawa J."/>
            <person name="Obokata J."/>
            <person name="Shigenobu S."/>
        </authorList>
    </citation>
    <scope>NUCLEOTIDE SEQUENCE [LARGE SCALE GENOMIC DNA]</scope>
</reference>
<keyword evidence="9" id="KW-1185">Reference proteome</keyword>
<comment type="subcellular location">
    <subcellularLocation>
        <location evidence="1">Membrane</location>
        <topology evidence="1">Multi-pass membrane protein</topology>
    </subcellularLocation>
</comment>
<dbReference type="InterPro" id="IPR004680">
    <property type="entry name" value="Cit_transptr-like_dom"/>
</dbReference>
<feature type="non-terminal residue" evidence="8">
    <location>
        <position position="1"/>
    </location>
</feature>
<proteinExistence type="predicted"/>
<accession>A0AAV3YCT2</accession>
<keyword evidence="3 6" id="KW-0812">Transmembrane</keyword>
<feature type="domain" description="Citrate transporter-like" evidence="7">
    <location>
        <begin position="7"/>
        <end position="96"/>
    </location>
</feature>
<comment type="caution">
    <text evidence="8">The sequence shown here is derived from an EMBL/GenBank/DDBJ whole genome shotgun (WGS) entry which is preliminary data.</text>
</comment>
<keyword evidence="5 6" id="KW-0472">Membrane</keyword>
<gene>
    <name evidence="8" type="ORF">PoB_000644800</name>
</gene>
<evidence type="ECO:0000256" key="4">
    <source>
        <dbReference type="ARBA" id="ARBA00022989"/>
    </source>
</evidence>
<feature type="transmembrane region" description="Helical" evidence="6">
    <location>
        <begin position="60"/>
        <end position="86"/>
    </location>
</feature>
<feature type="transmembrane region" description="Helical" evidence="6">
    <location>
        <begin position="20"/>
        <end position="40"/>
    </location>
</feature>
<dbReference type="PANTHER" id="PTHR10283:SF82">
    <property type="entry name" value="SOLUTE CARRIER FAMILY 13 MEMBER 2"/>
    <property type="match status" value="1"/>
</dbReference>
<evidence type="ECO:0000256" key="2">
    <source>
        <dbReference type="ARBA" id="ARBA00022448"/>
    </source>
</evidence>
<evidence type="ECO:0000256" key="6">
    <source>
        <dbReference type="SAM" id="Phobius"/>
    </source>
</evidence>
<dbReference type="Proteomes" id="UP000735302">
    <property type="component" value="Unassembled WGS sequence"/>
</dbReference>
<dbReference type="GO" id="GO:0022857">
    <property type="term" value="F:transmembrane transporter activity"/>
    <property type="evidence" value="ECO:0007669"/>
    <property type="project" value="TreeGrafter"/>
</dbReference>
<protein>
    <submittedName>
        <fullName evidence="8">Solute carrier family 13 member 2</fullName>
    </submittedName>
</protein>
<dbReference type="GO" id="GO:0005886">
    <property type="term" value="C:plasma membrane"/>
    <property type="evidence" value="ECO:0007669"/>
    <property type="project" value="TreeGrafter"/>
</dbReference>
<evidence type="ECO:0000256" key="3">
    <source>
        <dbReference type="ARBA" id="ARBA00022692"/>
    </source>
</evidence>
<evidence type="ECO:0000256" key="5">
    <source>
        <dbReference type="ARBA" id="ARBA00023136"/>
    </source>
</evidence>